<dbReference type="InterPro" id="IPR036514">
    <property type="entry name" value="SGNH_hydro_sf"/>
</dbReference>
<proteinExistence type="predicted"/>
<keyword evidence="1" id="KW-0472">Membrane</keyword>
<dbReference type="Gene3D" id="3.40.50.1110">
    <property type="entry name" value="SGNH hydrolase"/>
    <property type="match status" value="1"/>
</dbReference>
<dbReference type="AlphaFoldDB" id="A0A4Q9HGB1"/>
<sequence>MKKLDYLKYLTFILFVLFLCCEAYLRMFKAENMVLHDYPKIYRFDRDVGYKGIPNIDGYIRRPSIDKHFKLNNFGFYGPDFSLEHADSVFRIIIVGSSVAQGMWANQKESFASLLNDRFKRENFKVEVINCGISGASRGLKNIRSAREIATKFRPNLILFELALPINDINYSRETYRDYSILFTGNNLDEFKHSKFVAQRKVDLIKSHSLITELANYSYVIRFLYRRSSDSWGTMMNCWKIYSENSADSWLYYSSEQLNMEQSLTEINKLSADLVRVNCRLVTFEYGSSLFDNKYERKFSNIGLNLPLDKDQYHHELDGHPNLKGDLIIAESLFKVLKDRYIPTVFLPKT</sequence>
<keyword evidence="3" id="KW-1185">Reference proteome</keyword>
<organism evidence="2 3">
    <name type="scientific">Pedobacter kyonggii</name>
    <dbReference type="NCBI Taxonomy" id="1926871"/>
    <lineage>
        <taxon>Bacteria</taxon>
        <taxon>Pseudomonadati</taxon>
        <taxon>Bacteroidota</taxon>
        <taxon>Sphingobacteriia</taxon>
        <taxon>Sphingobacteriales</taxon>
        <taxon>Sphingobacteriaceae</taxon>
        <taxon>Pedobacter</taxon>
    </lineage>
</organism>
<protein>
    <recommendedName>
        <fullName evidence="4">SGNH/GDSL hydrolase family protein</fullName>
    </recommendedName>
</protein>
<reference evidence="2 3" key="1">
    <citation type="submission" date="2019-02" db="EMBL/GenBank/DDBJ databases">
        <title>Pedobacter kyonggii whole genome sequence analysis.</title>
        <authorList>
            <person name="Dahal R.H."/>
        </authorList>
    </citation>
    <scope>NUCLEOTIDE SEQUENCE [LARGE SCALE GENOMIC DNA]</scope>
    <source>
        <strain evidence="2 3">K-4-11-1</strain>
    </source>
</reference>
<dbReference type="GO" id="GO:0016788">
    <property type="term" value="F:hydrolase activity, acting on ester bonds"/>
    <property type="evidence" value="ECO:0007669"/>
    <property type="project" value="UniProtKB-ARBA"/>
</dbReference>
<accession>A0A4Q9HGB1</accession>
<dbReference type="Proteomes" id="UP000291819">
    <property type="component" value="Unassembled WGS sequence"/>
</dbReference>
<evidence type="ECO:0000313" key="3">
    <source>
        <dbReference type="Proteomes" id="UP000291819"/>
    </source>
</evidence>
<dbReference type="SUPFAM" id="SSF52266">
    <property type="entry name" value="SGNH hydrolase"/>
    <property type="match status" value="2"/>
</dbReference>
<feature type="transmembrane region" description="Helical" evidence="1">
    <location>
        <begin position="6"/>
        <end position="25"/>
    </location>
</feature>
<dbReference type="EMBL" id="SIXF01000002">
    <property type="protein sequence ID" value="TBO44284.1"/>
    <property type="molecule type" value="Genomic_DNA"/>
</dbReference>
<evidence type="ECO:0000256" key="1">
    <source>
        <dbReference type="SAM" id="Phobius"/>
    </source>
</evidence>
<keyword evidence="1" id="KW-1133">Transmembrane helix</keyword>
<evidence type="ECO:0000313" key="2">
    <source>
        <dbReference type="EMBL" id="TBO44284.1"/>
    </source>
</evidence>
<name>A0A4Q9HGB1_9SPHI</name>
<gene>
    <name evidence="2" type="ORF">EYS08_02945</name>
</gene>
<comment type="caution">
    <text evidence="2">The sequence shown here is derived from an EMBL/GenBank/DDBJ whole genome shotgun (WGS) entry which is preliminary data.</text>
</comment>
<evidence type="ECO:0008006" key="4">
    <source>
        <dbReference type="Google" id="ProtNLM"/>
    </source>
</evidence>
<dbReference type="RefSeq" id="WP_131028364.1">
    <property type="nucleotide sequence ID" value="NZ_SIXF01000002.1"/>
</dbReference>
<keyword evidence="1" id="KW-0812">Transmembrane</keyword>
<dbReference type="OrthoDB" id="795826at2"/>